<accession>A0A511IZ97</accession>
<dbReference type="InterPro" id="IPR029063">
    <property type="entry name" value="SAM-dependent_MTases_sf"/>
</dbReference>
<evidence type="ECO:0000313" key="2">
    <source>
        <dbReference type="Proteomes" id="UP000321830"/>
    </source>
</evidence>
<dbReference type="SUPFAM" id="SSF53335">
    <property type="entry name" value="S-adenosyl-L-methionine-dependent methyltransferases"/>
    <property type="match status" value="1"/>
</dbReference>
<dbReference type="PANTHER" id="PTHR38451">
    <property type="entry name" value="TRNA (ADENINE(22)-N(1))-METHYLTRANSFERASE"/>
    <property type="match status" value="1"/>
</dbReference>
<organism evidence="1 2">
    <name type="scientific">Enterococcus villorum</name>
    <dbReference type="NCBI Taxonomy" id="112904"/>
    <lineage>
        <taxon>Bacteria</taxon>
        <taxon>Bacillati</taxon>
        <taxon>Bacillota</taxon>
        <taxon>Bacilli</taxon>
        <taxon>Lactobacillales</taxon>
        <taxon>Enterococcaceae</taxon>
        <taxon>Enterococcus</taxon>
    </lineage>
</organism>
<dbReference type="PIRSF" id="PIRSF018637">
    <property type="entry name" value="TrmK"/>
    <property type="match status" value="1"/>
</dbReference>
<gene>
    <name evidence="1" type="ORF">EVI01_04010</name>
</gene>
<proteinExistence type="predicted"/>
<dbReference type="Gene3D" id="1.10.287.1890">
    <property type="match status" value="1"/>
</dbReference>
<dbReference type="AlphaFoldDB" id="A0A511IZ97"/>
<comment type="caution">
    <text evidence="1">The sequence shown here is derived from an EMBL/GenBank/DDBJ whole genome shotgun (WGS) entry which is preliminary data.</text>
</comment>
<keyword evidence="1" id="KW-0489">Methyltransferase</keyword>
<name>A0A511IZ97_9ENTE</name>
<dbReference type="Proteomes" id="UP000321830">
    <property type="component" value="Unassembled WGS sequence"/>
</dbReference>
<dbReference type="InterPro" id="IPR006901">
    <property type="entry name" value="TrmK"/>
</dbReference>
<dbReference type="GO" id="GO:0160105">
    <property type="term" value="F:tRNA (adenine(22)-N1)-methyltransferase activity"/>
    <property type="evidence" value="ECO:0007669"/>
    <property type="project" value="InterPro"/>
</dbReference>
<dbReference type="Pfam" id="PF04816">
    <property type="entry name" value="TrmK"/>
    <property type="match status" value="1"/>
</dbReference>
<keyword evidence="1" id="KW-0808">Transferase</keyword>
<dbReference type="GO" id="GO:0032259">
    <property type="term" value="P:methylation"/>
    <property type="evidence" value="ECO:0007669"/>
    <property type="project" value="UniProtKB-KW"/>
</dbReference>
<dbReference type="EMBL" id="BJWF01000002">
    <property type="protein sequence ID" value="GEL91064.1"/>
    <property type="molecule type" value="Genomic_DNA"/>
</dbReference>
<protein>
    <submittedName>
        <fullName evidence="1">SAM-dependent methyltransferase</fullName>
    </submittedName>
</protein>
<dbReference type="Gene3D" id="3.40.50.150">
    <property type="entry name" value="Vaccinia Virus protein VP39"/>
    <property type="match status" value="1"/>
</dbReference>
<evidence type="ECO:0000313" key="1">
    <source>
        <dbReference type="EMBL" id="GEL91064.1"/>
    </source>
</evidence>
<reference evidence="1 2" key="1">
    <citation type="submission" date="2019-07" db="EMBL/GenBank/DDBJ databases">
        <title>Whole genome shotgun sequence of Enterococcus villorum NBRC 100699.</title>
        <authorList>
            <person name="Hosoyama A."/>
            <person name="Uohara A."/>
            <person name="Ohji S."/>
            <person name="Ichikawa N."/>
        </authorList>
    </citation>
    <scope>NUCLEOTIDE SEQUENCE [LARGE SCALE GENOMIC DNA]</scope>
    <source>
        <strain evidence="1 2">NBRC 100699</strain>
    </source>
</reference>
<dbReference type="PANTHER" id="PTHR38451:SF1">
    <property type="entry name" value="TRNA (ADENINE(22)-N(1))-METHYLTRANSFERASE"/>
    <property type="match status" value="1"/>
</dbReference>
<dbReference type="RefSeq" id="WP_010751970.1">
    <property type="nucleotide sequence ID" value="NZ_BJWF01000002.1"/>
</dbReference>
<sequence>MNHLDLSKRLAAVGEFVPKGAFLADIGSDHAYLPVALMLKGKIEFAVAGEVVKGPYDSAKKQVQKNGLKERIIVRLANGLDAIEATDQITTITIAGMGGSLIRDILEAGTQNKRLTGNERLILQPNIGEQTLRIWLQENQYEIIAEQILEENKKIYEIIVAEKTKKMRMYNEKEIMFGPILLQEKTEIFKSKWQRELKQRKRIVNQLSKATNQQERMEIIKQEIQWIEEALNEWQ</sequence>